<name>A0A3L6SA24_PANMI</name>
<organism evidence="9 10">
    <name type="scientific">Panicum miliaceum</name>
    <name type="common">Proso millet</name>
    <name type="synonym">Broomcorn millet</name>
    <dbReference type="NCBI Taxonomy" id="4540"/>
    <lineage>
        <taxon>Eukaryota</taxon>
        <taxon>Viridiplantae</taxon>
        <taxon>Streptophyta</taxon>
        <taxon>Embryophyta</taxon>
        <taxon>Tracheophyta</taxon>
        <taxon>Spermatophyta</taxon>
        <taxon>Magnoliopsida</taxon>
        <taxon>Liliopsida</taxon>
        <taxon>Poales</taxon>
        <taxon>Poaceae</taxon>
        <taxon>PACMAD clade</taxon>
        <taxon>Panicoideae</taxon>
        <taxon>Panicodae</taxon>
        <taxon>Paniceae</taxon>
        <taxon>Panicinae</taxon>
        <taxon>Panicum</taxon>
        <taxon>Panicum sect. Panicum</taxon>
    </lineage>
</organism>
<proteinExistence type="inferred from homology"/>
<dbReference type="STRING" id="4540.A0A3L6SA24"/>
<dbReference type="EMBL" id="PQIB02000005">
    <property type="protein sequence ID" value="RLN17850.1"/>
    <property type="molecule type" value="Genomic_DNA"/>
</dbReference>
<dbReference type="InterPro" id="IPR039175">
    <property type="entry name" value="TIM22"/>
</dbReference>
<dbReference type="Pfam" id="PF02466">
    <property type="entry name" value="Tim17"/>
    <property type="match status" value="1"/>
</dbReference>
<evidence type="ECO:0000256" key="7">
    <source>
        <dbReference type="ARBA" id="ARBA00023136"/>
    </source>
</evidence>
<dbReference type="Proteomes" id="UP000275267">
    <property type="component" value="Unassembled WGS sequence"/>
</dbReference>
<evidence type="ECO:0000256" key="8">
    <source>
        <dbReference type="SAM" id="MobiDB-lite"/>
    </source>
</evidence>
<protein>
    <submittedName>
        <fullName evidence="9">Uncharacterized protein</fullName>
    </submittedName>
</protein>
<evidence type="ECO:0000256" key="4">
    <source>
        <dbReference type="ARBA" id="ARBA00022792"/>
    </source>
</evidence>
<keyword evidence="5" id="KW-1133">Transmembrane helix</keyword>
<reference evidence="10" key="1">
    <citation type="journal article" date="2019" name="Nat. Commun.">
        <title>The genome of broomcorn millet.</title>
        <authorList>
            <person name="Zou C."/>
            <person name="Miki D."/>
            <person name="Li D."/>
            <person name="Tang Q."/>
            <person name="Xiao L."/>
            <person name="Rajput S."/>
            <person name="Deng P."/>
            <person name="Jia W."/>
            <person name="Huang R."/>
            <person name="Zhang M."/>
            <person name="Sun Y."/>
            <person name="Hu J."/>
            <person name="Fu X."/>
            <person name="Schnable P.S."/>
            <person name="Li F."/>
            <person name="Zhang H."/>
            <person name="Feng B."/>
            <person name="Zhu X."/>
            <person name="Liu R."/>
            <person name="Schnable J.C."/>
            <person name="Zhu J.-K."/>
            <person name="Zhang H."/>
        </authorList>
    </citation>
    <scope>NUCLEOTIDE SEQUENCE [LARGE SCALE GENOMIC DNA]</scope>
</reference>
<feature type="compositionally biased region" description="Basic and acidic residues" evidence="8">
    <location>
        <begin position="223"/>
        <end position="239"/>
    </location>
</feature>
<dbReference type="GO" id="GO:0042721">
    <property type="term" value="C:TIM22 mitochondrial import inner membrane insertion complex"/>
    <property type="evidence" value="ECO:0007669"/>
    <property type="project" value="InterPro"/>
</dbReference>
<dbReference type="PANTHER" id="PTHR14110:SF0">
    <property type="entry name" value="MITOCHONDRIAL IMPORT INNER MEMBRANE TRANSLOCASE SUBUNIT TIM22"/>
    <property type="match status" value="1"/>
</dbReference>
<evidence type="ECO:0000256" key="1">
    <source>
        <dbReference type="ARBA" id="ARBA00004448"/>
    </source>
</evidence>
<dbReference type="PANTHER" id="PTHR14110">
    <property type="entry name" value="MITOCHONDRIAL IMPORT INNER MEMBRANE TRANSLOCASE SUBUNIT TIM22"/>
    <property type="match status" value="1"/>
</dbReference>
<dbReference type="AlphaFoldDB" id="A0A3L6SA24"/>
<evidence type="ECO:0000256" key="2">
    <source>
        <dbReference type="ARBA" id="ARBA00008444"/>
    </source>
</evidence>
<evidence type="ECO:0000256" key="6">
    <source>
        <dbReference type="ARBA" id="ARBA00023128"/>
    </source>
</evidence>
<dbReference type="Pfam" id="PF04305">
    <property type="entry name" value="DUF455"/>
    <property type="match status" value="1"/>
</dbReference>
<dbReference type="GO" id="GO:0045039">
    <property type="term" value="P:protein insertion into mitochondrial inner membrane"/>
    <property type="evidence" value="ECO:0007669"/>
    <property type="project" value="InterPro"/>
</dbReference>
<dbReference type="GO" id="GO:0030943">
    <property type="term" value="F:mitochondrion targeting sequence binding"/>
    <property type="evidence" value="ECO:0007669"/>
    <property type="project" value="TreeGrafter"/>
</dbReference>
<evidence type="ECO:0000256" key="5">
    <source>
        <dbReference type="ARBA" id="ARBA00022989"/>
    </source>
</evidence>
<keyword evidence="7" id="KW-0472">Membrane</keyword>
<dbReference type="OrthoDB" id="426882at2759"/>
<sequence length="438" mass="47440">MPNLDGRMYEPASQAAAVEPIRMLAVEEIKGHDIWSNCVVCSVVSGVRVSHTTLEPGGGLGVLMGLFFGALDNPIMVEGMTARQQIVYTAKQMRRSISNAKTFAVMGLIFSAAECVVEKARAKHDTTNTAVAGCHRRSFSSKRHYDYSYSLTAFLVSTRNLPWILDGSGEVIRCYLAPFPLTLGEGAGIGRTAPQLKAREAGGLDKTRLVYCPPAATRRRSAPHSESEGKQRKKGDQDRTSLWTVSAHLVLELHHHSGAAGKSHSLFVREFAPGERCYVAPCRGRRIAPIRPPRQGDLRVGKQTAAARGLERRRWGALVLSTADPLAKARLTHAAFSRWAAGLPVGQAAASDHPTRPDKPLVVTQKEIITHNDMGMPLNAYMLHNLAHVELNAIDLAWDLRSGKGRGMASSRISLARPMTRAATFGGTRSGLLSLGSG</sequence>
<keyword evidence="6" id="KW-0496">Mitochondrion</keyword>
<feature type="region of interest" description="Disordered" evidence="8">
    <location>
        <begin position="215"/>
        <end position="239"/>
    </location>
</feature>
<dbReference type="InterPro" id="IPR007402">
    <property type="entry name" value="DUF455"/>
</dbReference>
<dbReference type="GO" id="GO:0008320">
    <property type="term" value="F:protein transmembrane transporter activity"/>
    <property type="evidence" value="ECO:0007669"/>
    <property type="project" value="TreeGrafter"/>
</dbReference>
<evidence type="ECO:0000313" key="9">
    <source>
        <dbReference type="EMBL" id="RLN17850.1"/>
    </source>
</evidence>
<evidence type="ECO:0000313" key="10">
    <source>
        <dbReference type="Proteomes" id="UP000275267"/>
    </source>
</evidence>
<accession>A0A3L6SA24</accession>
<keyword evidence="3" id="KW-0812">Transmembrane</keyword>
<keyword evidence="10" id="KW-1185">Reference proteome</keyword>
<gene>
    <name evidence="9" type="ORF">C2845_PM02G23210</name>
</gene>
<comment type="similarity">
    <text evidence="2">Belongs to the Tim17/Tim22/Tim23 family.</text>
</comment>
<comment type="caution">
    <text evidence="9">The sequence shown here is derived from an EMBL/GenBank/DDBJ whole genome shotgun (WGS) entry which is preliminary data.</text>
</comment>
<evidence type="ECO:0000256" key="3">
    <source>
        <dbReference type="ARBA" id="ARBA00022692"/>
    </source>
</evidence>
<keyword evidence="4" id="KW-0999">Mitochondrion inner membrane</keyword>
<comment type="subcellular location">
    <subcellularLocation>
        <location evidence="1">Mitochondrion inner membrane</location>
        <topology evidence="1">Multi-pass membrane protein</topology>
    </subcellularLocation>
</comment>